<evidence type="ECO:0000256" key="1">
    <source>
        <dbReference type="SAM" id="MobiDB-lite"/>
    </source>
</evidence>
<name>A0A518B4E0_9BACT</name>
<dbReference type="CDD" id="cd00060">
    <property type="entry name" value="FHA"/>
    <property type="match status" value="1"/>
</dbReference>
<dbReference type="InterPro" id="IPR008984">
    <property type="entry name" value="SMAD_FHA_dom_sf"/>
</dbReference>
<protein>
    <submittedName>
        <fullName evidence="3">FHA domain protein</fullName>
    </submittedName>
</protein>
<feature type="domain" description="FHA" evidence="2">
    <location>
        <begin position="21"/>
        <end position="70"/>
    </location>
</feature>
<dbReference type="SMART" id="SM00240">
    <property type="entry name" value="FHA"/>
    <property type="match status" value="1"/>
</dbReference>
<proteinExistence type="predicted"/>
<sequence length="196" mass="21113">MPFRLVAIDSNFDIEVDQSILVVGRSGDCDVIIDSKKISRVHCCIVGFSDHLIIRDLGSTNGLRVNGIRLDESKLIEGDELRLGNASYRVTSADRNDLGRGTVPSAMPRSRECVNDAPDDSESEIAPIPMPSTEPSTSDSKSSHHIAVANGAGTGNGSGSGSSDWIHIPEDVGLAPGSEPNLLRRIEDERKRHRQS</sequence>
<dbReference type="Proteomes" id="UP000317093">
    <property type="component" value="Chromosome"/>
</dbReference>
<dbReference type="AlphaFoldDB" id="A0A518B4E0"/>
<dbReference type="KEGG" id="knv:Pan216_27280"/>
<evidence type="ECO:0000259" key="2">
    <source>
        <dbReference type="PROSITE" id="PS50006"/>
    </source>
</evidence>
<evidence type="ECO:0000313" key="3">
    <source>
        <dbReference type="EMBL" id="QDU61863.1"/>
    </source>
</evidence>
<dbReference type="Pfam" id="PF00498">
    <property type="entry name" value="FHA"/>
    <property type="match status" value="1"/>
</dbReference>
<dbReference type="InterPro" id="IPR050923">
    <property type="entry name" value="Cell_Proc_Reg/RNA_Proc"/>
</dbReference>
<gene>
    <name evidence="3" type="ORF">Pan216_27280</name>
</gene>
<feature type="region of interest" description="Disordered" evidence="1">
    <location>
        <begin position="95"/>
        <end position="196"/>
    </location>
</feature>
<dbReference type="SUPFAM" id="SSF49879">
    <property type="entry name" value="SMAD/FHA domain"/>
    <property type="match status" value="1"/>
</dbReference>
<reference evidence="3 4" key="1">
    <citation type="submission" date="2019-02" db="EMBL/GenBank/DDBJ databases">
        <title>Deep-cultivation of Planctomycetes and their phenomic and genomic characterization uncovers novel biology.</title>
        <authorList>
            <person name="Wiegand S."/>
            <person name="Jogler M."/>
            <person name="Boedeker C."/>
            <person name="Pinto D."/>
            <person name="Vollmers J."/>
            <person name="Rivas-Marin E."/>
            <person name="Kohn T."/>
            <person name="Peeters S.H."/>
            <person name="Heuer A."/>
            <person name="Rast P."/>
            <person name="Oberbeckmann S."/>
            <person name="Bunk B."/>
            <person name="Jeske O."/>
            <person name="Meyerdierks A."/>
            <person name="Storesund J.E."/>
            <person name="Kallscheuer N."/>
            <person name="Luecker S."/>
            <person name="Lage O.M."/>
            <person name="Pohl T."/>
            <person name="Merkel B.J."/>
            <person name="Hornburger P."/>
            <person name="Mueller R.-W."/>
            <person name="Bruemmer F."/>
            <person name="Labrenz M."/>
            <person name="Spormann A.M."/>
            <person name="Op den Camp H."/>
            <person name="Overmann J."/>
            <person name="Amann R."/>
            <person name="Jetten M.S.M."/>
            <person name="Mascher T."/>
            <person name="Medema M.H."/>
            <person name="Devos D.P."/>
            <person name="Kaster A.-K."/>
            <person name="Ovreas L."/>
            <person name="Rohde M."/>
            <person name="Galperin M.Y."/>
            <person name="Jogler C."/>
        </authorList>
    </citation>
    <scope>NUCLEOTIDE SEQUENCE [LARGE SCALE GENOMIC DNA]</scope>
    <source>
        <strain evidence="3 4">Pan216</strain>
    </source>
</reference>
<dbReference type="RefSeq" id="WP_145258404.1">
    <property type="nucleotide sequence ID" value="NZ_CP036279.1"/>
</dbReference>
<feature type="compositionally biased region" description="Low complexity" evidence="1">
    <location>
        <begin position="131"/>
        <end position="140"/>
    </location>
</feature>
<evidence type="ECO:0000313" key="4">
    <source>
        <dbReference type="Proteomes" id="UP000317093"/>
    </source>
</evidence>
<dbReference type="EMBL" id="CP036279">
    <property type="protein sequence ID" value="QDU61863.1"/>
    <property type="molecule type" value="Genomic_DNA"/>
</dbReference>
<dbReference type="PANTHER" id="PTHR23308">
    <property type="entry name" value="NUCLEAR INHIBITOR OF PROTEIN PHOSPHATASE-1"/>
    <property type="match status" value="1"/>
</dbReference>
<accession>A0A518B4E0</accession>
<keyword evidence="4" id="KW-1185">Reference proteome</keyword>
<dbReference type="InterPro" id="IPR000253">
    <property type="entry name" value="FHA_dom"/>
</dbReference>
<organism evidence="3 4">
    <name type="scientific">Kolteria novifilia</name>
    <dbReference type="NCBI Taxonomy" id="2527975"/>
    <lineage>
        <taxon>Bacteria</taxon>
        <taxon>Pseudomonadati</taxon>
        <taxon>Planctomycetota</taxon>
        <taxon>Planctomycetia</taxon>
        <taxon>Kolteriales</taxon>
        <taxon>Kolteriaceae</taxon>
        <taxon>Kolteria</taxon>
    </lineage>
</organism>
<dbReference type="Gene3D" id="2.60.200.20">
    <property type="match status" value="1"/>
</dbReference>
<dbReference type="PROSITE" id="PS50006">
    <property type="entry name" value="FHA_DOMAIN"/>
    <property type="match status" value="1"/>
</dbReference>
<dbReference type="OrthoDB" id="277679at2"/>